<sequence length="60" mass="6678">MRDEDVWDPVWPDVEGLVIDAVDVVGDVVWIDLHGRQQTVACPSCGVAASRVHSTLWKFT</sequence>
<proteinExistence type="predicted"/>
<keyword evidence="2" id="KW-1185">Reference proteome</keyword>
<evidence type="ECO:0008006" key="3">
    <source>
        <dbReference type="Google" id="ProtNLM"/>
    </source>
</evidence>
<dbReference type="EMBL" id="CP137524">
    <property type="protein sequence ID" value="WOT33666.1"/>
    <property type="molecule type" value="Genomic_DNA"/>
</dbReference>
<reference evidence="1 2" key="2">
    <citation type="journal article" date="2024" name="Microb. Biotechnol.">
        <title>The involvement of multiple ABC transporters in daunorubicin efflux in Streptomyces coeruleorubidus.</title>
        <authorList>
            <person name="Dong J."/>
            <person name="Ning J."/>
            <person name="Tian Y."/>
            <person name="Li H."/>
            <person name="Chen H."/>
            <person name="Guan W."/>
        </authorList>
    </citation>
    <scope>NUCLEOTIDE SEQUENCE [LARGE SCALE GENOMIC DNA]</scope>
    <source>
        <strain evidence="1 2">CICC 11043</strain>
    </source>
</reference>
<organism evidence="1 2">
    <name type="scientific">Streptomyces coeruleorubidus</name>
    <dbReference type="NCBI Taxonomy" id="116188"/>
    <lineage>
        <taxon>Bacteria</taxon>
        <taxon>Bacillati</taxon>
        <taxon>Actinomycetota</taxon>
        <taxon>Actinomycetes</taxon>
        <taxon>Kitasatosporales</taxon>
        <taxon>Streptomycetaceae</taxon>
        <taxon>Streptomyces</taxon>
    </lineage>
</organism>
<name>A0ABZ0K753_STRC4</name>
<protein>
    <recommendedName>
        <fullName evidence="3">Transposase family protein</fullName>
    </recommendedName>
</protein>
<dbReference type="Proteomes" id="UP001305002">
    <property type="component" value="Chromosome"/>
</dbReference>
<evidence type="ECO:0000313" key="2">
    <source>
        <dbReference type="Proteomes" id="UP001305002"/>
    </source>
</evidence>
<accession>A0ABZ0K753</accession>
<dbReference type="RefSeq" id="WP_317924131.1">
    <property type="nucleotide sequence ID" value="NZ_CP137524.1"/>
</dbReference>
<gene>
    <name evidence="1" type="ORF">R5U08_05610</name>
</gene>
<reference evidence="1 2" key="1">
    <citation type="journal article" date="2021" name="J. Microbiol. Biotechnol.">
        <title>An Efficient Markerless Deletion System Suitable for the Industrial Strains of Streptomyces.</title>
        <authorList>
            <person name="Dong J."/>
            <person name="Wei J."/>
            <person name="Li H."/>
            <person name="Zhao S."/>
            <person name="Guan W."/>
        </authorList>
    </citation>
    <scope>NUCLEOTIDE SEQUENCE [LARGE SCALE GENOMIC DNA]</scope>
    <source>
        <strain evidence="1 2">CICC 11043</strain>
    </source>
</reference>
<evidence type="ECO:0000313" key="1">
    <source>
        <dbReference type="EMBL" id="WOT33666.1"/>
    </source>
</evidence>